<feature type="domain" description="Polymerase/histidinol phosphatase N-terminal" evidence="1">
    <location>
        <begin position="3"/>
        <end position="67"/>
    </location>
</feature>
<dbReference type="PANTHER" id="PTHR42924:SF3">
    <property type="entry name" value="POLYMERASE_HISTIDINOL PHOSPHATASE N-TERMINAL DOMAIN-CONTAINING PROTEIN"/>
    <property type="match status" value="1"/>
</dbReference>
<dbReference type="PANTHER" id="PTHR42924">
    <property type="entry name" value="EXONUCLEASE"/>
    <property type="match status" value="1"/>
</dbReference>
<reference evidence="2" key="1">
    <citation type="submission" date="2022-08" db="EMBL/GenBank/DDBJ databases">
        <title>Genome analysis of Corynebacteriales strain.</title>
        <authorList>
            <person name="Lee S.D."/>
        </authorList>
    </citation>
    <scope>NUCLEOTIDE SEQUENCE</scope>
    <source>
        <strain evidence="2">D3-21</strain>
    </source>
</reference>
<dbReference type="GO" id="GO:0035312">
    <property type="term" value="F:5'-3' DNA exonuclease activity"/>
    <property type="evidence" value="ECO:0007669"/>
    <property type="project" value="TreeGrafter"/>
</dbReference>
<dbReference type="InterPro" id="IPR003141">
    <property type="entry name" value="Pol/His_phosphatase_N"/>
</dbReference>
<dbReference type="Gene3D" id="3.20.20.140">
    <property type="entry name" value="Metal-dependent hydrolases"/>
    <property type="match status" value="1"/>
</dbReference>
<name>A0A9X4M1Y5_9ACTN</name>
<dbReference type="InterPro" id="IPR004013">
    <property type="entry name" value="PHP_dom"/>
</dbReference>
<dbReference type="Proteomes" id="UP001152755">
    <property type="component" value="Unassembled WGS sequence"/>
</dbReference>
<comment type="caution">
    <text evidence="2">The sequence shown here is derived from an EMBL/GenBank/DDBJ whole genome shotgun (WGS) entry which is preliminary data.</text>
</comment>
<dbReference type="RefSeq" id="WP_277835349.1">
    <property type="nucleotide sequence ID" value="NZ_JAAIVF010000008.1"/>
</dbReference>
<accession>A0A9X4M1Y5</accession>
<dbReference type="Pfam" id="PF02811">
    <property type="entry name" value="PHP"/>
    <property type="match status" value="1"/>
</dbReference>
<proteinExistence type="predicted"/>
<dbReference type="CDD" id="cd07438">
    <property type="entry name" value="PHP_HisPPase_AMP"/>
    <property type="match status" value="1"/>
</dbReference>
<dbReference type="SUPFAM" id="SSF89550">
    <property type="entry name" value="PHP domain-like"/>
    <property type="match status" value="1"/>
</dbReference>
<evidence type="ECO:0000259" key="1">
    <source>
        <dbReference type="SMART" id="SM00481"/>
    </source>
</evidence>
<dbReference type="AlphaFoldDB" id="A0A9X4M1Y5"/>
<evidence type="ECO:0000313" key="3">
    <source>
        <dbReference type="Proteomes" id="UP001152755"/>
    </source>
</evidence>
<dbReference type="SMART" id="SM00481">
    <property type="entry name" value="POLIIIAc"/>
    <property type="match status" value="1"/>
</dbReference>
<dbReference type="GO" id="GO:0004534">
    <property type="term" value="F:5'-3' RNA exonuclease activity"/>
    <property type="evidence" value="ECO:0007669"/>
    <property type="project" value="TreeGrafter"/>
</dbReference>
<gene>
    <name evidence="2" type="ORF">NVS88_12460</name>
</gene>
<sequence length="293" mass="30771">MRIDLHTHTNASDGTDTPTELMRNAAAAGLDVVAVTDHDTTDAWREAAAALPDGMTLIRGMEMSCEGRDERGRPVAVHLLAYLFDPDHADLAAERRRLRTERATRIRAMATRMADAGLPIDPQQVLADAGPSAGRPHLAQALIRAGVVASTDEAFAGPLSARSPYFVDKVDTPLEDAVAMIAAAGGVSVLAHARAATRGRLMAVEQIRELAGAGLGGLEVDHPEHGEQDRALLTRVARDHDLIVTGSSDYHGRNKTVELGRCTTAPGQLDAIVARASGVGVLVGGAPDAAGRI</sequence>
<dbReference type="EMBL" id="JANRHA010000007">
    <property type="protein sequence ID" value="MDG3015362.1"/>
    <property type="molecule type" value="Genomic_DNA"/>
</dbReference>
<organism evidence="2 3">
    <name type="scientific">Speluncibacter jeojiensis</name>
    <dbReference type="NCBI Taxonomy" id="2710754"/>
    <lineage>
        <taxon>Bacteria</taxon>
        <taxon>Bacillati</taxon>
        <taxon>Actinomycetota</taxon>
        <taxon>Actinomycetes</taxon>
        <taxon>Mycobacteriales</taxon>
        <taxon>Speluncibacteraceae</taxon>
        <taxon>Speluncibacter</taxon>
    </lineage>
</organism>
<dbReference type="InterPro" id="IPR052018">
    <property type="entry name" value="PHP_domain"/>
</dbReference>
<dbReference type="InterPro" id="IPR016195">
    <property type="entry name" value="Pol/histidinol_Pase-like"/>
</dbReference>
<keyword evidence="3" id="KW-1185">Reference proteome</keyword>
<protein>
    <submittedName>
        <fullName evidence="2">PHP domain-containing protein</fullName>
    </submittedName>
</protein>
<evidence type="ECO:0000313" key="2">
    <source>
        <dbReference type="EMBL" id="MDG3015362.1"/>
    </source>
</evidence>
<dbReference type="Gene3D" id="1.10.150.650">
    <property type="match status" value="1"/>
</dbReference>